<comment type="caution">
    <text evidence="4">The sequence shown here is derived from an EMBL/GenBank/DDBJ whole genome shotgun (WGS) entry which is preliminary data.</text>
</comment>
<dbReference type="InterPro" id="IPR000873">
    <property type="entry name" value="AMP-dep_synth/lig_dom"/>
</dbReference>
<comment type="similarity">
    <text evidence="1">Belongs to the ATP-dependent AMP-binding enzyme family.</text>
</comment>
<dbReference type="AlphaFoldDB" id="A0A6A8M5G2"/>
<evidence type="ECO:0000313" key="4">
    <source>
        <dbReference type="EMBL" id="MST68063.1"/>
    </source>
</evidence>
<dbReference type="RefSeq" id="WP_154571544.1">
    <property type="nucleotide sequence ID" value="NZ_VUNB01000001.1"/>
</dbReference>
<dbReference type="GO" id="GO:0031956">
    <property type="term" value="F:medium-chain fatty acid-CoA ligase activity"/>
    <property type="evidence" value="ECO:0007669"/>
    <property type="project" value="TreeGrafter"/>
</dbReference>
<reference evidence="4" key="1">
    <citation type="submission" date="2019-09" db="EMBL/GenBank/DDBJ databases">
        <title>In-depth cultivation of the pig gut microbiome towards novel bacterial diversity and tailored functional studies.</title>
        <authorList>
            <person name="Wylensek D."/>
            <person name="Hitch T.C.A."/>
            <person name="Clavel T."/>
        </authorList>
    </citation>
    <scope>NUCLEOTIDE SEQUENCE</scope>
    <source>
        <strain evidence="4">RF-744-FAT-WT-3</strain>
    </source>
</reference>
<accession>A0A6A8M5G2</accession>
<gene>
    <name evidence="4" type="ORF">FYJ66_00340</name>
</gene>
<dbReference type="Pfam" id="PF00501">
    <property type="entry name" value="AMP-binding"/>
    <property type="match status" value="1"/>
</dbReference>
<organism evidence="4">
    <name type="scientific">Baileyella intestinalis</name>
    <dbReference type="NCBI Taxonomy" id="2606709"/>
    <lineage>
        <taxon>Bacteria</taxon>
        <taxon>Bacillati</taxon>
        <taxon>Bacillota</taxon>
        <taxon>Clostridia</taxon>
        <taxon>Peptostreptococcales</taxon>
        <taxon>Anaerovoracaceae</taxon>
        <taxon>Baileyella</taxon>
    </lineage>
</organism>
<name>A0A6A8M5G2_9FIRM</name>
<dbReference type="PANTHER" id="PTHR43201">
    <property type="entry name" value="ACYL-COA SYNTHETASE"/>
    <property type="match status" value="1"/>
</dbReference>
<dbReference type="Gene3D" id="3.40.50.12780">
    <property type="entry name" value="N-terminal domain of ligase-like"/>
    <property type="match status" value="1"/>
</dbReference>
<dbReference type="GO" id="GO:0006631">
    <property type="term" value="P:fatty acid metabolic process"/>
    <property type="evidence" value="ECO:0007669"/>
    <property type="project" value="TreeGrafter"/>
</dbReference>
<protein>
    <submittedName>
        <fullName evidence="4">Acyl--CoA ligase</fullName>
    </submittedName>
</protein>
<dbReference type="InterPro" id="IPR042099">
    <property type="entry name" value="ANL_N_sf"/>
</dbReference>
<sequence>MRKFTGFGDLIGYWNERDPEGTAFIMSSDDSEDSKVLISYKELRRVFVRRSRELYTRRIEDEVKCEVILWDGSYECLTEIFAAAAAGIRSVLLNSVVSPEFLKGVLNGVDADCLWTGKSLLKAEEFDVADAGEFSETGDCAEGFHCEEGTPVIFYTSGTTSSGKAVALTDESLMASAWNGGEMLPLTRTDLLLSILPADHVFGFVCGVLWPMTFGCPVALCRGQLKIFQDFEYFRPTAVSLVPSMLSFFLNHNVFNKELKLVLVGAGTCKEEYIRKAVEKGIRVSFGYGLTETSSGVAISTGGDPFAMDICPDDTIKIADDGEILIKAPSCMMKGYYKEPEETDKVLKDGFLHSGDMGYLDEDGRLHISGRKKEMLVLEDGTKVFLPEYEERLAGALGNSDVAVVAVDDRLMLVYHPEGSETEKATETLIGEIMERMDPVMKTVPRGQRISRVILTDRAIPRTATGKIRREKLLEEVVL</sequence>
<keyword evidence="2 4" id="KW-0436">Ligase</keyword>
<dbReference type="PANTHER" id="PTHR43201:SF5">
    <property type="entry name" value="MEDIUM-CHAIN ACYL-COA LIGASE ACSF2, MITOCHONDRIAL"/>
    <property type="match status" value="1"/>
</dbReference>
<dbReference type="EMBL" id="VUNB01000001">
    <property type="protein sequence ID" value="MST68063.1"/>
    <property type="molecule type" value="Genomic_DNA"/>
</dbReference>
<dbReference type="CDD" id="cd04433">
    <property type="entry name" value="AFD_class_I"/>
    <property type="match status" value="1"/>
</dbReference>
<evidence type="ECO:0000256" key="2">
    <source>
        <dbReference type="ARBA" id="ARBA00022598"/>
    </source>
</evidence>
<evidence type="ECO:0000256" key="1">
    <source>
        <dbReference type="ARBA" id="ARBA00006432"/>
    </source>
</evidence>
<proteinExistence type="inferred from homology"/>
<evidence type="ECO:0000259" key="3">
    <source>
        <dbReference type="Pfam" id="PF00501"/>
    </source>
</evidence>
<dbReference type="InterPro" id="IPR045851">
    <property type="entry name" value="AMP-bd_C_sf"/>
</dbReference>
<feature type="domain" description="AMP-dependent synthetase/ligase" evidence="3">
    <location>
        <begin position="16"/>
        <end position="337"/>
    </location>
</feature>
<dbReference type="Gene3D" id="3.30.300.30">
    <property type="match status" value="1"/>
</dbReference>
<dbReference type="SUPFAM" id="SSF56801">
    <property type="entry name" value="Acetyl-CoA synthetase-like"/>
    <property type="match status" value="1"/>
</dbReference>